<comment type="caution">
    <text evidence="1">The sequence shown here is derived from an EMBL/GenBank/DDBJ whole genome shotgun (WGS) entry which is preliminary data.</text>
</comment>
<reference evidence="1" key="1">
    <citation type="submission" date="2020-05" db="EMBL/GenBank/DDBJ databases">
        <title>WGS assembly of Panicum virgatum.</title>
        <authorList>
            <person name="Lovell J.T."/>
            <person name="Jenkins J."/>
            <person name="Shu S."/>
            <person name="Juenger T.E."/>
            <person name="Schmutz J."/>
        </authorList>
    </citation>
    <scope>NUCLEOTIDE SEQUENCE</scope>
    <source>
        <strain evidence="1">AP13</strain>
    </source>
</reference>
<accession>A0A8T0XID7</accession>
<dbReference type="Proteomes" id="UP000823388">
    <property type="component" value="Chromosome 1K"/>
</dbReference>
<organism evidence="1 2">
    <name type="scientific">Panicum virgatum</name>
    <name type="common">Blackwell switchgrass</name>
    <dbReference type="NCBI Taxonomy" id="38727"/>
    <lineage>
        <taxon>Eukaryota</taxon>
        <taxon>Viridiplantae</taxon>
        <taxon>Streptophyta</taxon>
        <taxon>Embryophyta</taxon>
        <taxon>Tracheophyta</taxon>
        <taxon>Spermatophyta</taxon>
        <taxon>Magnoliopsida</taxon>
        <taxon>Liliopsida</taxon>
        <taxon>Poales</taxon>
        <taxon>Poaceae</taxon>
        <taxon>PACMAD clade</taxon>
        <taxon>Panicoideae</taxon>
        <taxon>Panicodae</taxon>
        <taxon>Paniceae</taxon>
        <taxon>Panicinae</taxon>
        <taxon>Panicum</taxon>
        <taxon>Panicum sect. Hiantes</taxon>
    </lineage>
</organism>
<dbReference type="GO" id="GO:0005737">
    <property type="term" value="C:cytoplasm"/>
    <property type="evidence" value="ECO:0007669"/>
    <property type="project" value="TreeGrafter"/>
</dbReference>
<dbReference type="PANTHER" id="PTHR32419">
    <property type="entry name" value="GLUTATHIONYL-HYDROQUINONE REDUCTASE"/>
    <property type="match status" value="1"/>
</dbReference>
<dbReference type="InterPro" id="IPR036282">
    <property type="entry name" value="Glutathione-S-Trfase_C_sf"/>
</dbReference>
<evidence type="ECO:0000313" key="1">
    <source>
        <dbReference type="EMBL" id="KAG2657706.1"/>
    </source>
</evidence>
<evidence type="ECO:0008006" key="3">
    <source>
        <dbReference type="Google" id="ProtNLM"/>
    </source>
</evidence>
<name>A0A8T0XID7_PANVG</name>
<proteinExistence type="predicted"/>
<dbReference type="EMBL" id="CM029037">
    <property type="protein sequence ID" value="KAG2657706.1"/>
    <property type="molecule type" value="Genomic_DNA"/>
</dbReference>
<sequence length="173" mass="19556">MFNTEFNDIARNPGLDLYPVQLRASIDEINEMVYDAINNGVYKCGFAKKQGPYDEAVTRLYEALDKCEEILGKQRYICGNQLTEADIRLFVTLIRFDEVGLFYPKPTHLEGLSHNLKIVDAQPPKGLPRMLLLWCSQTQQGAAGRQGNRVSTGCGFKCSIKNFYDSIMIFCSV</sequence>
<dbReference type="SUPFAM" id="SSF47616">
    <property type="entry name" value="GST C-terminal domain-like"/>
    <property type="match status" value="1"/>
</dbReference>
<protein>
    <recommendedName>
        <fullName evidence="3">GST C-terminal domain-containing protein</fullName>
    </recommendedName>
</protein>
<dbReference type="InterPro" id="IPR016639">
    <property type="entry name" value="GST_Omega/GSH"/>
</dbReference>
<gene>
    <name evidence="1" type="ORF">PVAP13_1KG165300</name>
</gene>
<dbReference type="Pfam" id="PF13410">
    <property type="entry name" value="GST_C_2"/>
    <property type="match status" value="1"/>
</dbReference>
<dbReference type="AlphaFoldDB" id="A0A8T0XID7"/>
<dbReference type="Gene3D" id="1.20.1050.10">
    <property type="match status" value="1"/>
</dbReference>
<dbReference type="PANTHER" id="PTHR32419:SF6">
    <property type="entry name" value="GLUTATHIONE S-TRANSFERASE OMEGA-LIKE 1-RELATED"/>
    <property type="match status" value="1"/>
</dbReference>
<keyword evidence="2" id="KW-1185">Reference proteome</keyword>
<evidence type="ECO:0000313" key="2">
    <source>
        <dbReference type="Proteomes" id="UP000823388"/>
    </source>
</evidence>
<dbReference type="GO" id="GO:0004364">
    <property type="term" value="F:glutathione transferase activity"/>
    <property type="evidence" value="ECO:0007669"/>
    <property type="project" value="InterPro"/>
</dbReference>